<reference evidence="3" key="1">
    <citation type="submission" date="2022-11" db="EMBL/GenBank/DDBJ databases">
        <title>Minimal conservation of predation-associated metabolite biosynthetic gene clusters underscores biosynthetic potential of Myxococcota including descriptions for ten novel species: Archangium lansinium sp. nov., Myxococcus landrumus sp. nov., Nannocystis bai.</title>
        <authorList>
            <person name="Ahearne A."/>
            <person name="Stevens C."/>
            <person name="Dowd S."/>
        </authorList>
    </citation>
    <scope>NUCLEOTIDE SEQUENCE</scope>
    <source>
        <strain evidence="3">Fl3</strain>
    </source>
</reference>
<accession>A0ABY7GUX4</accession>
<proteinExistence type="predicted"/>
<evidence type="ECO:0000256" key="1">
    <source>
        <dbReference type="SAM" id="MobiDB-lite"/>
    </source>
</evidence>
<dbReference type="RefSeq" id="WP_269033070.1">
    <property type="nucleotide sequence ID" value="NZ_CP114040.1"/>
</dbReference>
<feature type="compositionally biased region" description="Low complexity" evidence="1">
    <location>
        <begin position="63"/>
        <end position="83"/>
    </location>
</feature>
<feature type="compositionally biased region" description="Pro residues" evidence="1">
    <location>
        <begin position="84"/>
        <end position="116"/>
    </location>
</feature>
<gene>
    <name evidence="3" type="ORF">O0S08_31535</name>
</gene>
<feature type="transmembrane region" description="Helical" evidence="2">
    <location>
        <begin position="200"/>
        <end position="220"/>
    </location>
</feature>
<keyword evidence="4" id="KW-1185">Reference proteome</keyword>
<name>A0ABY7GUX4_9BACT</name>
<dbReference type="EMBL" id="CP114040">
    <property type="protein sequence ID" value="WAS90743.1"/>
    <property type="molecule type" value="Genomic_DNA"/>
</dbReference>
<evidence type="ECO:0000256" key="2">
    <source>
        <dbReference type="SAM" id="Phobius"/>
    </source>
</evidence>
<evidence type="ECO:0000313" key="4">
    <source>
        <dbReference type="Proteomes" id="UP001164459"/>
    </source>
</evidence>
<keyword evidence="2" id="KW-0472">Membrane</keyword>
<feature type="transmembrane region" description="Helical" evidence="2">
    <location>
        <begin position="6"/>
        <end position="27"/>
    </location>
</feature>
<organism evidence="3 4">
    <name type="scientific">Nannocystis punicea</name>
    <dbReference type="NCBI Taxonomy" id="2995304"/>
    <lineage>
        <taxon>Bacteria</taxon>
        <taxon>Pseudomonadati</taxon>
        <taxon>Myxococcota</taxon>
        <taxon>Polyangia</taxon>
        <taxon>Nannocystales</taxon>
        <taxon>Nannocystaceae</taxon>
        <taxon>Nannocystis</taxon>
    </lineage>
</organism>
<feature type="region of interest" description="Disordered" evidence="1">
    <location>
        <begin position="278"/>
        <end position="306"/>
    </location>
</feature>
<protein>
    <submittedName>
        <fullName evidence="3">Uncharacterized protein</fullName>
    </submittedName>
</protein>
<feature type="compositionally biased region" description="Pro residues" evidence="1">
    <location>
        <begin position="124"/>
        <end position="150"/>
    </location>
</feature>
<sequence length="306" mass="30984">MLQTPPLRILATVSGFHGLVVGLVVVATPVAPLSVAQPESPPPSAGPAVPAAPETVDVATATAPAPSAPAPETVDVAPATAPAPSTPAPETGPPAPADPPPGFYDPPPGLYDPPPGYYDAETPGAPPVFRDPPPGHYDPPPGRYDPPPGFWAPAAAGEAVPLPVTLPVPPPTATPASAPPDDEALRRWSARKRSLKLRTWLGLGVFATSVSAGLIVAGTTCADCREANGRTAVLGSLYALAAVAFFFGTISGIQHFNHNSRKPTALVSAAPGGLRIISSRPPRASEQGPAPKARPSGRGLVSRADL</sequence>
<dbReference type="Proteomes" id="UP001164459">
    <property type="component" value="Chromosome"/>
</dbReference>
<feature type="region of interest" description="Disordered" evidence="1">
    <location>
        <begin position="63"/>
        <end position="152"/>
    </location>
</feature>
<evidence type="ECO:0000313" key="3">
    <source>
        <dbReference type="EMBL" id="WAS90743.1"/>
    </source>
</evidence>
<keyword evidence="2" id="KW-0812">Transmembrane</keyword>
<keyword evidence="2" id="KW-1133">Transmembrane helix</keyword>
<feature type="transmembrane region" description="Helical" evidence="2">
    <location>
        <begin position="232"/>
        <end position="253"/>
    </location>
</feature>